<comment type="cofactor">
    <cofactor evidence="1 7">
        <name>FAD</name>
        <dbReference type="ChEBI" id="CHEBI:57692"/>
    </cofactor>
</comment>
<dbReference type="EMBL" id="JACIGK010000003">
    <property type="protein sequence ID" value="MBB4264941.1"/>
    <property type="molecule type" value="Genomic_DNA"/>
</dbReference>
<feature type="binding site" evidence="8">
    <location>
        <begin position="193"/>
        <end position="194"/>
    </location>
    <ligand>
        <name>NADP(+)</name>
        <dbReference type="ChEBI" id="CHEBI:58349"/>
    </ligand>
</feature>
<feature type="binding site" evidence="7">
    <location>
        <position position="13"/>
    </location>
    <ligand>
        <name>FAD</name>
        <dbReference type="ChEBI" id="CHEBI:57692"/>
    </ligand>
</feature>
<accession>A0A7W6RAG3</accession>
<feature type="domain" description="FAD/NAD(P)-binding" evidence="9">
    <location>
        <begin position="4"/>
        <end position="163"/>
    </location>
</feature>
<dbReference type="PIRSF" id="PIRSF000362">
    <property type="entry name" value="FNR"/>
    <property type="match status" value="1"/>
</dbReference>
<dbReference type="InterPro" id="IPR055275">
    <property type="entry name" value="Ferredox_Rdtase"/>
</dbReference>
<feature type="binding site" evidence="7">
    <location>
        <begin position="350"/>
        <end position="352"/>
    </location>
    <ligand>
        <name>FAD</name>
        <dbReference type="ChEBI" id="CHEBI:57692"/>
    </ligand>
</feature>
<dbReference type="PANTHER" id="PTHR48467:SF1">
    <property type="entry name" value="GLUTAMATE SYNTHASE 1 [NADH], CHLOROPLASTIC-LIKE"/>
    <property type="match status" value="1"/>
</dbReference>
<evidence type="ECO:0000256" key="4">
    <source>
        <dbReference type="ARBA" id="ARBA00022827"/>
    </source>
</evidence>
<dbReference type="InterPro" id="IPR023753">
    <property type="entry name" value="FAD/NAD-binding_dom"/>
</dbReference>
<evidence type="ECO:0000256" key="5">
    <source>
        <dbReference type="ARBA" id="ARBA00022857"/>
    </source>
</evidence>
<organism evidence="10 11">
    <name type="scientific">Roseospira visakhapatnamensis</name>
    <dbReference type="NCBI Taxonomy" id="390880"/>
    <lineage>
        <taxon>Bacteria</taxon>
        <taxon>Pseudomonadati</taxon>
        <taxon>Pseudomonadota</taxon>
        <taxon>Alphaproteobacteria</taxon>
        <taxon>Rhodospirillales</taxon>
        <taxon>Rhodospirillaceae</taxon>
        <taxon>Roseospira</taxon>
    </lineage>
</organism>
<evidence type="ECO:0000256" key="3">
    <source>
        <dbReference type="ARBA" id="ARBA00022630"/>
    </source>
</evidence>
<name>A0A7W6RAG3_9PROT</name>
<reference evidence="10 11" key="1">
    <citation type="submission" date="2020-08" db="EMBL/GenBank/DDBJ databases">
        <title>Genome sequencing of Purple Non-Sulfur Bacteria from various extreme environments.</title>
        <authorList>
            <person name="Mayer M."/>
        </authorList>
    </citation>
    <scope>NUCLEOTIDE SEQUENCE [LARGE SCALE GENOMIC DNA]</scope>
    <source>
        <strain evidence="10 11">JA131</strain>
    </source>
</reference>
<evidence type="ECO:0000256" key="8">
    <source>
        <dbReference type="PIRSR" id="PIRSR000362-2"/>
    </source>
</evidence>
<comment type="similarity">
    <text evidence="2">Belongs to the ferredoxin--NADP reductase type 1 family.</text>
</comment>
<dbReference type="InterPro" id="IPR021163">
    <property type="entry name" value="Ferredox_Rdtase_adrenod"/>
</dbReference>
<dbReference type="Proteomes" id="UP000554286">
    <property type="component" value="Unassembled WGS sequence"/>
</dbReference>
<dbReference type="EC" id="1.18.1.2" evidence="10"/>
<dbReference type="GO" id="GO:0004324">
    <property type="term" value="F:ferredoxin-NADP+ reductase activity"/>
    <property type="evidence" value="ECO:0007669"/>
    <property type="project" value="UniProtKB-EC"/>
</dbReference>
<keyword evidence="5 8" id="KW-0521">NADP</keyword>
<dbReference type="InterPro" id="IPR036188">
    <property type="entry name" value="FAD/NAD-bd_sf"/>
</dbReference>
<dbReference type="AlphaFoldDB" id="A0A7W6RAG3"/>
<dbReference type="Gene3D" id="3.40.50.720">
    <property type="entry name" value="NAD(P)-binding Rossmann-like Domain"/>
    <property type="match status" value="1"/>
</dbReference>
<feature type="binding site" evidence="7">
    <location>
        <position position="42"/>
    </location>
    <ligand>
        <name>FAD</name>
        <dbReference type="ChEBI" id="CHEBI:57692"/>
    </ligand>
</feature>
<evidence type="ECO:0000256" key="1">
    <source>
        <dbReference type="ARBA" id="ARBA00001974"/>
    </source>
</evidence>
<feature type="binding site" evidence="7">
    <location>
        <position position="34"/>
    </location>
    <ligand>
        <name>FAD</name>
        <dbReference type="ChEBI" id="CHEBI:57692"/>
    </ligand>
</feature>
<evidence type="ECO:0000256" key="2">
    <source>
        <dbReference type="ARBA" id="ARBA00008312"/>
    </source>
</evidence>
<evidence type="ECO:0000313" key="11">
    <source>
        <dbReference type="Proteomes" id="UP000554286"/>
    </source>
</evidence>
<feature type="binding site" evidence="7">
    <location>
        <position position="78"/>
    </location>
    <ligand>
        <name>FAD</name>
        <dbReference type="ChEBI" id="CHEBI:57692"/>
    </ligand>
</feature>
<keyword evidence="3" id="KW-0285">Flavoprotein</keyword>
<evidence type="ECO:0000256" key="7">
    <source>
        <dbReference type="PIRSR" id="PIRSR000362-1"/>
    </source>
</evidence>
<keyword evidence="6 10" id="KW-0560">Oxidoreductase</keyword>
<evidence type="ECO:0000313" key="10">
    <source>
        <dbReference type="EMBL" id="MBB4264941.1"/>
    </source>
</evidence>
<dbReference type="Gene3D" id="3.50.50.60">
    <property type="entry name" value="FAD/NAD(P)-binding domain"/>
    <property type="match status" value="1"/>
</dbReference>
<proteinExistence type="inferred from homology"/>
<keyword evidence="11" id="KW-1185">Reference proteome</keyword>
<gene>
    <name evidence="10" type="ORF">GGD89_000552</name>
</gene>
<dbReference type="PANTHER" id="PTHR48467">
    <property type="entry name" value="GLUTAMATE SYNTHASE 1 [NADH], CHLOROPLASTIC-LIKE"/>
    <property type="match status" value="1"/>
</dbReference>
<feature type="binding site" evidence="8">
    <location>
        <position position="350"/>
    </location>
    <ligand>
        <name>NADP(+)</name>
        <dbReference type="ChEBI" id="CHEBI:58349"/>
    </ligand>
</feature>
<evidence type="ECO:0000259" key="9">
    <source>
        <dbReference type="Pfam" id="PF07992"/>
    </source>
</evidence>
<protein>
    <submittedName>
        <fullName evidence="10">Ferredoxin--NADP+ reductase</fullName>
        <ecNumber evidence="10">1.18.1.2</ecNumber>
    </submittedName>
</protein>
<dbReference type="PRINTS" id="PR00419">
    <property type="entry name" value="ADXRDTASE"/>
</dbReference>
<keyword evidence="4 7" id="KW-0274">FAD</keyword>
<comment type="caution">
    <text evidence="10">The sequence shown here is derived from an EMBL/GenBank/DDBJ whole genome shotgun (WGS) entry which is preliminary data.</text>
</comment>
<feature type="binding site" evidence="7">
    <location>
        <position position="343"/>
    </location>
    <ligand>
        <name>FAD</name>
        <dbReference type="ChEBI" id="CHEBI:57692"/>
    </ligand>
</feature>
<dbReference type="Pfam" id="PF07992">
    <property type="entry name" value="Pyr_redox_2"/>
    <property type="match status" value="1"/>
</dbReference>
<evidence type="ECO:0000256" key="6">
    <source>
        <dbReference type="ARBA" id="ARBA00023002"/>
    </source>
</evidence>
<dbReference type="SUPFAM" id="SSF51971">
    <property type="entry name" value="Nucleotide-binding domain"/>
    <property type="match status" value="2"/>
</dbReference>
<sequence>MTVSLCVVGSGPAGLYVADALARRHAGARIDVLERLPTPYGLVRAGVAPDHPGTKAVTRQFDRTLARPGVRFLGNVTVGRDIALAEVRAAYDAVILAAGAPEDRRLGIPGEDLAGVYGSGAFVGWVNGHPDHAALAPRLPGPAVAIIGAGNVALDIARVLARTPEEMARGDLCAHAARIIHAAPLTDLWVIGRRGPLDAAFTPAELSELGSLARARPVVESTALHEPTPTEAMPRKTLEILRGFAARPDAEDAPVRIRILFNAAPLAIEGAAGAVTALRLARTRAEDGRAVSTGETLTLPVGTVVSAIGYRPRPLDGAPLDEARSRIANTDGVIADGLFVVGWARRGPTGVIPANRADALAVADRVSGWLADHPKGTRPGPDALDALLRQRGVRVVSRADWERINQAEIACGDMTGQPRQKITAIAEMLSLLDDTATEA</sequence>
<dbReference type="RefSeq" id="WP_184042575.1">
    <property type="nucleotide sequence ID" value="NZ_JACIGK010000003.1"/>
</dbReference>
<feature type="binding site" evidence="8">
    <location>
        <position position="205"/>
    </location>
    <ligand>
        <name>NADP(+)</name>
        <dbReference type="ChEBI" id="CHEBI:58349"/>
    </ligand>
</feature>